<dbReference type="InterPro" id="IPR033416">
    <property type="entry name" value="CHASE7"/>
</dbReference>
<keyword evidence="1" id="KW-1133">Transmembrane helix</keyword>
<evidence type="ECO:0000313" key="3">
    <source>
        <dbReference type="EMBL" id="TGD95567.1"/>
    </source>
</evidence>
<gene>
    <name evidence="3" type="ORF">C9F07_10115</name>
</gene>
<dbReference type="Pfam" id="PF17151">
    <property type="entry name" value="CHASE7"/>
    <property type="match status" value="1"/>
</dbReference>
<evidence type="ECO:0000313" key="4">
    <source>
        <dbReference type="Proteomes" id="UP000298196"/>
    </source>
</evidence>
<comment type="caution">
    <text evidence="3">The sequence shown here is derived from an EMBL/GenBank/DDBJ whole genome shotgun (WGS) entry which is preliminary data.</text>
</comment>
<feature type="non-terminal residue" evidence="3">
    <location>
        <position position="118"/>
    </location>
</feature>
<evidence type="ECO:0000259" key="2">
    <source>
        <dbReference type="Pfam" id="PF17151"/>
    </source>
</evidence>
<feature type="domain" description="Periplasmic sensor" evidence="2">
    <location>
        <begin position="41"/>
        <end position="115"/>
    </location>
</feature>
<dbReference type="Proteomes" id="UP000298196">
    <property type="component" value="Unassembled WGS sequence"/>
</dbReference>
<protein>
    <submittedName>
        <fullName evidence="3">Cellulose biosynthesis regulator YedQ</fullName>
    </submittedName>
</protein>
<accession>A0A4Z0NJ96</accession>
<sequence length="118" mass="13524">MPHESRVDMLGWCPKLARRVGAGHVGNTCFLFVMLFSTLLTWREVMLRKDAYVASQRNHLGSVANVLDRQLQFNMDRLIFLRNGMHEALVAPLALSALQSAVPPWERRRGGPVWRRAR</sequence>
<keyword evidence="1" id="KW-0812">Transmembrane</keyword>
<dbReference type="AlphaFoldDB" id="A0A4Z0NJ96"/>
<keyword evidence="1" id="KW-0472">Membrane</keyword>
<feature type="transmembrane region" description="Helical" evidence="1">
    <location>
        <begin position="20"/>
        <end position="42"/>
    </location>
</feature>
<evidence type="ECO:0000256" key="1">
    <source>
        <dbReference type="SAM" id="Phobius"/>
    </source>
</evidence>
<organism evidence="3 4">
    <name type="scientific">Salmonella enterica subsp. enterica serovar Poona</name>
    <dbReference type="NCBI Taxonomy" id="436295"/>
    <lineage>
        <taxon>Bacteria</taxon>
        <taxon>Pseudomonadati</taxon>
        <taxon>Pseudomonadota</taxon>
        <taxon>Gammaproteobacteria</taxon>
        <taxon>Enterobacterales</taxon>
        <taxon>Enterobacteriaceae</taxon>
        <taxon>Salmonella</taxon>
    </lineage>
</organism>
<reference evidence="3 4" key="1">
    <citation type="submission" date="2018-03" db="EMBL/GenBank/DDBJ databases">
        <title>Non-Typhoidal Salmonella genome sequencing and assembly.</title>
        <authorList>
            <person name="Matchawe C."/>
        </authorList>
    </citation>
    <scope>NUCLEOTIDE SEQUENCE [LARGE SCALE GENOMIC DNA]</scope>
    <source>
        <strain evidence="3 4">22sa</strain>
    </source>
</reference>
<proteinExistence type="predicted"/>
<name>A0A4Z0NJ96_SALET</name>
<dbReference type="EMBL" id="PYKI01001085">
    <property type="protein sequence ID" value="TGD95567.1"/>
    <property type="molecule type" value="Genomic_DNA"/>
</dbReference>
<keyword evidence="4" id="KW-1185">Reference proteome</keyword>